<evidence type="ECO:0000313" key="2">
    <source>
        <dbReference type="Proteomes" id="UP001497623"/>
    </source>
</evidence>
<evidence type="ECO:0000313" key="1">
    <source>
        <dbReference type="EMBL" id="CAL4111865.1"/>
    </source>
</evidence>
<feature type="non-terminal residue" evidence="1">
    <location>
        <position position="1"/>
    </location>
</feature>
<gene>
    <name evidence="1" type="ORF">MNOR_LOCUS19735</name>
</gene>
<reference evidence="1 2" key="1">
    <citation type="submission" date="2024-05" db="EMBL/GenBank/DDBJ databases">
        <authorList>
            <person name="Wallberg A."/>
        </authorList>
    </citation>
    <scope>NUCLEOTIDE SEQUENCE [LARGE SCALE GENOMIC DNA]</scope>
</reference>
<protein>
    <submittedName>
        <fullName evidence="1">Uncharacterized protein</fullName>
    </submittedName>
</protein>
<accession>A0AAV2R6A6</accession>
<organism evidence="1 2">
    <name type="scientific">Meganyctiphanes norvegica</name>
    <name type="common">Northern krill</name>
    <name type="synonym">Thysanopoda norvegica</name>
    <dbReference type="NCBI Taxonomy" id="48144"/>
    <lineage>
        <taxon>Eukaryota</taxon>
        <taxon>Metazoa</taxon>
        <taxon>Ecdysozoa</taxon>
        <taxon>Arthropoda</taxon>
        <taxon>Crustacea</taxon>
        <taxon>Multicrustacea</taxon>
        <taxon>Malacostraca</taxon>
        <taxon>Eumalacostraca</taxon>
        <taxon>Eucarida</taxon>
        <taxon>Euphausiacea</taxon>
        <taxon>Euphausiidae</taxon>
        <taxon>Meganyctiphanes</taxon>
    </lineage>
</organism>
<proteinExistence type="predicted"/>
<name>A0AAV2R6A6_MEGNR</name>
<dbReference type="Proteomes" id="UP001497623">
    <property type="component" value="Unassembled WGS sequence"/>
</dbReference>
<sequence>HTQRSTFGRLTKNKQNTSRVNGRVRRRGWLSATDGAGFQRLFLYLFVTLPNSLVTPGEKSSQFTYSNLFLPMLQRGINTLPKYFLLVEQLHFGRVRTNKQTSSTMQVLQRVCGCSCAPARRGAKTNSLKITTKLIALCYLRPELM</sequence>
<keyword evidence="2" id="KW-1185">Reference proteome</keyword>
<dbReference type="EMBL" id="CAXKWB010014834">
    <property type="protein sequence ID" value="CAL4111865.1"/>
    <property type="molecule type" value="Genomic_DNA"/>
</dbReference>
<comment type="caution">
    <text evidence="1">The sequence shown here is derived from an EMBL/GenBank/DDBJ whole genome shotgun (WGS) entry which is preliminary data.</text>
</comment>
<dbReference type="AlphaFoldDB" id="A0AAV2R6A6"/>